<accession>A0A6M7TRW4</accession>
<reference evidence="1 2" key="1">
    <citation type="submission" date="2018-09" db="EMBL/GenBank/DDBJ databases">
        <title>Mesorhizobium carmichaelinearum sp. nov. isolated from Carmichaelinea spp. root nodules in New Zealand.</title>
        <authorList>
            <person name="De Meyer S.E."/>
        </authorList>
    </citation>
    <scope>NUCLEOTIDE SEQUENCE [LARGE SCALE GENOMIC DNA]</scope>
    <source>
        <strain evidence="1 2">LMG 28313</strain>
    </source>
</reference>
<organism evidence="1 2">
    <name type="scientific">Mesorhizobium jarvisii</name>
    <dbReference type="NCBI Taxonomy" id="1777867"/>
    <lineage>
        <taxon>Bacteria</taxon>
        <taxon>Pseudomonadati</taxon>
        <taxon>Pseudomonadota</taxon>
        <taxon>Alphaproteobacteria</taxon>
        <taxon>Hyphomicrobiales</taxon>
        <taxon>Phyllobacteriaceae</taxon>
        <taxon>Mesorhizobium</taxon>
    </lineage>
</organism>
<gene>
    <name evidence="1" type="ORF">D3242_29290</name>
</gene>
<dbReference type="EMBL" id="QZXA01000015">
    <property type="protein sequence ID" value="RJT29370.1"/>
    <property type="molecule type" value="Genomic_DNA"/>
</dbReference>
<dbReference type="Proteomes" id="UP000275530">
    <property type="component" value="Unassembled WGS sequence"/>
</dbReference>
<sequence length="175" mass="20250">MQSVIRGAKGSSALKIDNEVPHTSEEVDDRVLADVVTALYRRVNISHDYDIPYIAGYSDDAKTVYIDRHLPRTLSWRGRNFRLARFLVTHEVVEKALLDELRLHYLHAHQIALRAERDAVRGAGLAWRAYQRLMKAHEKPIDQEKLTRVPADLDLTPYEDLDDFRTLERLVRAAH</sequence>
<proteinExistence type="predicted"/>
<name>A0A6M7TRW4_9HYPH</name>
<keyword evidence="2" id="KW-1185">Reference proteome</keyword>
<protein>
    <submittedName>
        <fullName evidence="1">Uncharacterized protein</fullName>
    </submittedName>
</protein>
<evidence type="ECO:0000313" key="2">
    <source>
        <dbReference type="Proteomes" id="UP000275530"/>
    </source>
</evidence>
<dbReference type="AlphaFoldDB" id="A0A6M7TRW4"/>
<evidence type="ECO:0000313" key="1">
    <source>
        <dbReference type="EMBL" id="RJT29370.1"/>
    </source>
</evidence>
<comment type="caution">
    <text evidence="1">The sequence shown here is derived from an EMBL/GenBank/DDBJ whole genome shotgun (WGS) entry which is preliminary data.</text>
</comment>